<evidence type="ECO:0000313" key="2">
    <source>
        <dbReference type="EMBL" id="SUB94797.1"/>
    </source>
</evidence>
<keyword evidence="1" id="KW-1133">Transmembrane helix</keyword>
<accession>A0A379EEG4</accession>
<dbReference type="Proteomes" id="UP000255469">
    <property type="component" value="Unassembled WGS sequence"/>
</dbReference>
<dbReference type="AlphaFoldDB" id="A0A379EEG4"/>
<dbReference type="EMBL" id="UGTM01000003">
    <property type="protein sequence ID" value="SUB94797.1"/>
    <property type="molecule type" value="Genomic_DNA"/>
</dbReference>
<protein>
    <recommendedName>
        <fullName evidence="4">Prevent-host-death family protein</fullName>
    </recommendedName>
</protein>
<proteinExistence type="predicted"/>
<organism evidence="2 3">
    <name type="scientific">Prevotella denticola</name>
    <dbReference type="NCBI Taxonomy" id="28129"/>
    <lineage>
        <taxon>Bacteria</taxon>
        <taxon>Pseudomonadati</taxon>
        <taxon>Bacteroidota</taxon>
        <taxon>Bacteroidia</taxon>
        <taxon>Bacteroidales</taxon>
        <taxon>Prevotellaceae</taxon>
        <taxon>Prevotella</taxon>
    </lineage>
</organism>
<name>A0A379EEG4_9BACT</name>
<evidence type="ECO:0000256" key="1">
    <source>
        <dbReference type="SAM" id="Phobius"/>
    </source>
</evidence>
<keyword evidence="1" id="KW-0812">Transmembrane</keyword>
<gene>
    <name evidence="2" type="ORF">NCTC13067_02638</name>
</gene>
<evidence type="ECO:0008006" key="4">
    <source>
        <dbReference type="Google" id="ProtNLM"/>
    </source>
</evidence>
<evidence type="ECO:0000313" key="3">
    <source>
        <dbReference type="Proteomes" id="UP000255469"/>
    </source>
</evidence>
<feature type="transmembrane region" description="Helical" evidence="1">
    <location>
        <begin position="20"/>
        <end position="38"/>
    </location>
</feature>
<keyword evidence="1" id="KW-0472">Membrane</keyword>
<sequence>MRGWRGCSVSVKKASFLWRVPKLVHFYLENLIFVFIFAPKRKTMAVLNFTSREFRSQQAHVFDLADQGEKIVIRRSKKQAYTLVPVEDEDITFTKSLEERIGMALQEVKQMREGKIKELSMKELLDEL</sequence>
<reference evidence="2 3" key="1">
    <citation type="submission" date="2018-06" db="EMBL/GenBank/DDBJ databases">
        <authorList>
            <consortium name="Pathogen Informatics"/>
            <person name="Doyle S."/>
        </authorList>
    </citation>
    <scope>NUCLEOTIDE SEQUENCE [LARGE SCALE GENOMIC DNA]</scope>
    <source>
        <strain evidence="2 3">NCTC13067</strain>
    </source>
</reference>